<evidence type="ECO:0000313" key="1">
    <source>
        <dbReference type="EMBL" id="SFI00255.1"/>
    </source>
</evidence>
<name>A0A1I3EMK3_9RHOB</name>
<gene>
    <name evidence="1" type="ORF">SAMN05216258_103479</name>
</gene>
<accession>A0A1I3EMK3</accession>
<dbReference type="AlphaFoldDB" id="A0A1I3EMK3"/>
<dbReference type="RefSeq" id="WP_092859240.1">
    <property type="nucleotide sequence ID" value="NZ_FOQH01000003.1"/>
</dbReference>
<dbReference type="OrthoDB" id="7345950at2"/>
<dbReference type="STRING" id="1114924.SAMN05216258_103479"/>
<sequence length="188" mass="20990">MSTWYILDPMNRIVAAGGDWDAFADENDSPSASVENVVGRSLEEYVSGLETQLYLSSLFQLCREAETAHSFLYRCDAPWMARLFQMRIEPGEKPGELRVIHELIRSRAAGDAKELVDAAAAEVSGAPRCSICNAVKLGDVWHDVYARPEKKFFVSGYALCPSCSQHDPARQDDKMLRIFDAVPARSDR</sequence>
<evidence type="ECO:0000313" key="2">
    <source>
        <dbReference type="Proteomes" id="UP000199377"/>
    </source>
</evidence>
<keyword evidence="2" id="KW-1185">Reference proteome</keyword>
<reference evidence="1 2" key="1">
    <citation type="submission" date="2016-10" db="EMBL/GenBank/DDBJ databases">
        <authorList>
            <person name="de Groot N.N."/>
        </authorList>
    </citation>
    <scope>NUCLEOTIDE SEQUENCE [LARGE SCALE GENOMIC DNA]</scope>
    <source>
        <strain evidence="1 2">CGMCC 1.11030</strain>
    </source>
</reference>
<dbReference type="EMBL" id="FOQH01000003">
    <property type="protein sequence ID" value="SFI00255.1"/>
    <property type="molecule type" value="Genomic_DNA"/>
</dbReference>
<organism evidence="1 2">
    <name type="scientific">Albimonas pacifica</name>
    <dbReference type="NCBI Taxonomy" id="1114924"/>
    <lineage>
        <taxon>Bacteria</taxon>
        <taxon>Pseudomonadati</taxon>
        <taxon>Pseudomonadota</taxon>
        <taxon>Alphaproteobacteria</taxon>
        <taxon>Rhodobacterales</taxon>
        <taxon>Paracoccaceae</taxon>
        <taxon>Albimonas</taxon>
    </lineage>
</organism>
<dbReference type="Proteomes" id="UP000199377">
    <property type="component" value="Unassembled WGS sequence"/>
</dbReference>
<protein>
    <submittedName>
        <fullName evidence="1">Uncharacterized protein</fullName>
    </submittedName>
</protein>
<proteinExistence type="predicted"/>